<dbReference type="PANTHER" id="PTHR30055:SF234">
    <property type="entry name" value="HTH-TYPE TRANSCRIPTIONAL REGULATOR BETI"/>
    <property type="match status" value="1"/>
</dbReference>
<gene>
    <name evidence="6" type="ORF">ET445_03675</name>
</gene>
<organism evidence="6 7">
    <name type="scientific">Agromyces protaetiae</name>
    <dbReference type="NCBI Taxonomy" id="2509455"/>
    <lineage>
        <taxon>Bacteria</taxon>
        <taxon>Bacillati</taxon>
        <taxon>Actinomycetota</taxon>
        <taxon>Actinomycetes</taxon>
        <taxon>Micrococcales</taxon>
        <taxon>Microbacteriaceae</taxon>
        <taxon>Agromyces</taxon>
    </lineage>
</organism>
<dbReference type="KEGG" id="agf:ET445_03675"/>
<dbReference type="Pfam" id="PF13305">
    <property type="entry name" value="TetR_C_33"/>
    <property type="match status" value="1"/>
</dbReference>
<dbReference type="InterPro" id="IPR001647">
    <property type="entry name" value="HTH_TetR"/>
</dbReference>
<keyword evidence="3" id="KW-0804">Transcription</keyword>
<dbReference type="InterPro" id="IPR009057">
    <property type="entry name" value="Homeodomain-like_sf"/>
</dbReference>
<dbReference type="OrthoDB" id="4709704at2"/>
<accession>A0A4P6FPY1</accession>
<dbReference type="InterPro" id="IPR025996">
    <property type="entry name" value="MT1864/Rv1816-like_C"/>
</dbReference>
<name>A0A4P6FPY1_9MICO</name>
<dbReference type="SUPFAM" id="SSF46689">
    <property type="entry name" value="Homeodomain-like"/>
    <property type="match status" value="1"/>
</dbReference>
<reference evidence="6 7" key="1">
    <citation type="submission" date="2019-01" db="EMBL/GenBank/DDBJ databases">
        <title>Genome sequencing of strain FW100M-8.</title>
        <authorList>
            <person name="Heo J."/>
            <person name="Kim S.-J."/>
            <person name="Kim J.-S."/>
            <person name="Hong S.-B."/>
            <person name="Kwon S.-W."/>
        </authorList>
    </citation>
    <scope>NUCLEOTIDE SEQUENCE [LARGE SCALE GENOMIC DNA]</scope>
    <source>
        <strain evidence="6 7">FW100M-8</strain>
    </source>
</reference>
<keyword evidence="2 4" id="KW-0238">DNA-binding</keyword>
<evidence type="ECO:0000256" key="1">
    <source>
        <dbReference type="ARBA" id="ARBA00023015"/>
    </source>
</evidence>
<dbReference type="RefSeq" id="WP_129188941.1">
    <property type="nucleotide sequence ID" value="NZ_CP035491.1"/>
</dbReference>
<dbReference type="InterPro" id="IPR036271">
    <property type="entry name" value="Tet_transcr_reg_TetR-rel_C_sf"/>
</dbReference>
<evidence type="ECO:0000313" key="6">
    <source>
        <dbReference type="EMBL" id="QAY72578.1"/>
    </source>
</evidence>
<dbReference type="AlphaFoldDB" id="A0A4P6FPY1"/>
<protein>
    <submittedName>
        <fullName evidence="6">TetR/AcrR family transcriptional regulator</fullName>
    </submittedName>
</protein>
<proteinExistence type="predicted"/>
<keyword evidence="7" id="KW-1185">Reference proteome</keyword>
<evidence type="ECO:0000256" key="2">
    <source>
        <dbReference type="ARBA" id="ARBA00023125"/>
    </source>
</evidence>
<dbReference type="EMBL" id="CP035491">
    <property type="protein sequence ID" value="QAY72578.1"/>
    <property type="molecule type" value="Genomic_DNA"/>
</dbReference>
<dbReference type="InterPro" id="IPR050109">
    <property type="entry name" value="HTH-type_TetR-like_transc_reg"/>
</dbReference>
<evidence type="ECO:0000313" key="7">
    <source>
        <dbReference type="Proteomes" id="UP000291259"/>
    </source>
</evidence>
<keyword evidence="1" id="KW-0805">Transcription regulation</keyword>
<dbReference type="Pfam" id="PF00440">
    <property type="entry name" value="TetR_N"/>
    <property type="match status" value="1"/>
</dbReference>
<dbReference type="SUPFAM" id="SSF48498">
    <property type="entry name" value="Tetracyclin repressor-like, C-terminal domain"/>
    <property type="match status" value="1"/>
</dbReference>
<dbReference type="Gene3D" id="1.10.357.10">
    <property type="entry name" value="Tetracycline Repressor, domain 2"/>
    <property type="match status" value="1"/>
</dbReference>
<dbReference type="GO" id="GO:0000976">
    <property type="term" value="F:transcription cis-regulatory region binding"/>
    <property type="evidence" value="ECO:0007669"/>
    <property type="project" value="TreeGrafter"/>
</dbReference>
<evidence type="ECO:0000256" key="3">
    <source>
        <dbReference type="ARBA" id="ARBA00023163"/>
    </source>
</evidence>
<feature type="DNA-binding region" description="H-T-H motif" evidence="4">
    <location>
        <begin position="41"/>
        <end position="60"/>
    </location>
</feature>
<evidence type="ECO:0000256" key="4">
    <source>
        <dbReference type="PROSITE-ProRule" id="PRU00335"/>
    </source>
</evidence>
<evidence type="ECO:0000259" key="5">
    <source>
        <dbReference type="PROSITE" id="PS50977"/>
    </source>
</evidence>
<dbReference type="PANTHER" id="PTHR30055">
    <property type="entry name" value="HTH-TYPE TRANSCRIPTIONAL REGULATOR RUTR"/>
    <property type="match status" value="1"/>
</dbReference>
<feature type="domain" description="HTH tetR-type" evidence="5">
    <location>
        <begin position="17"/>
        <end position="78"/>
    </location>
</feature>
<sequence>MAETTAPRRNNRRGEGGRLREEILAAASDLIERTGTEQSVTLRAVAREIGIAAPSIYEHFAGRDAIVDAVIASAADDLRVRVEHAVASESEPLARLRAGCIAYLDFAEEQPSRYLLIFTRREPSDVSLATAARNEVFEVLVAALRATAGEGASADLLADAITIRIALHGYATLRPTLPDFPWPTHAEQVDRILTRFG</sequence>
<dbReference type="GO" id="GO:0003700">
    <property type="term" value="F:DNA-binding transcription factor activity"/>
    <property type="evidence" value="ECO:0007669"/>
    <property type="project" value="TreeGrafter"/>
</dbReference>
<dbReference type="PROSITE" id="PS50977">
    <property type="entry name" value="HTH_TETR_2"/>
    <property type="match status" value="1"/>
</dbReference>
<dbReference type="Proteomes" id="UP000291259">
    <property type="component" value="Chromosome"/>
</dbReference>